<dbReference type="PANTHER" id="PTHR18964">
    <property type="entry name" value="ROK (REPRESSOR, ORF, KINASE) FAMILY"/>
    <property type="match status" value="1"/>
</dbReference>
<reference evidence="1" key="1">
    <citation type="submission" date="2018-06" db="EMBL/GenBank/DDBJ databases">
        <authorList>
            <person name="Zhirakovskaya E."/>
        </authorList>
    </citation>
    <scope>NUCLEOTIDE SEQUENCE</scope>
</reference>
<gene>
    <name evidence="1" type="ORF">MNBD_ACTINO02-1529</name>
</gene>
<dbReference type="EMBL" id="UOEK01000521">
    <property type="protein sequence ID" value="VAW09109.1"/>
    <property type="molecule type" value="Genomic_DNA"/>
</dbReference>
<dbReference type="InterPro" id="IPR043129">
    <property type="entry name" value="ATPase_NBD"/>
</dbReference>
<dbReference type="SUPFAM" id="SSF53067">
    <property type="entry name" value="Actin-like ATPase domain"/>
    <property type="match status" value="1"/>
</dbReference>
<dbReference type="PANTHER" id="PTHR18964:SF149">
    <property type="entry name" value="BIFUNCTIONAL UDP-N-ACETYLGLUCOSAMINE 2-EPIMERASE_N-ACETYLMANNOSAMINE KINASE"/>
    <property type="match status" value="1"/>
</dbReference>
<accession>A0A3B0TAI2</accession>
<dbReference type="AlphaFoldDB" id="A0A3B0TAI2"/>
<evidence type="ECO:0000313" key="1">
    <source>
        <dbReference type="EMBL" id="VAW09109.1"/>
    </source>
</evidence>
<name>A0A3B0TAI2_9ZZZZ</name>
<dbReference type="Gene3D" id="3.30.420.40">
    <property type="match status" value="1"/>
</dbReference>
<sequence>RGANGGAGEFGHVQVKPSGSTCACGASGCLESVVSDSAISSEVSRRIGRRVTIGEAAELARSGERAALDVFLEAARILGVATANLVNILNPDLIVVSGEGTQAGDIIQEEFETSLRLHCFGSLGDNLRVVIKPWSDEAWARGAASLLLGQLFEAPTSRPMNSRRPALVTRSM</sequence>
<dbReference type="Pfam" id="PF00480">
    <property type="entry name" value="ROK"/>
    <property type="match status" value="1"/>
</dbReference>
<proteinExistence type="predicted"/>
<organism evidence="1">
    <name type="scientific">hydrothermal vent metagenome</name>
    <dbReference type="NCBI Taxonomy" id="652676"/>
    <lineage>
        <taxon>unclassified sequences</taxon>
        <taxon>metagenomes</taxon>
        <taxon>ecological metagenomes</taxon>
    </lineage>
</organism>
<evidence type="ECO:0008006" key="2">
    <source>
        <dbReference type="Google" id="ProtNLM"/>
    </source>
</evidence>
<protein>
    <recommendedName>
        <fullName evidence="2">ROK family protein</fullName>
    </recommendedName>
</protein>
<dbReference type="InterPro" id="IPR000600">
    <property type="entry name" value="ROK"/>
</dbReference>
<feature type="non-terminal residue" evidence="1">
    <location>
        <position position="1"/>
    </location>
</feature>